<evidence type="ECO:0000313" key="4">
    <source>
        <dbReference type="WBParaSite" id="Csp11.Scaffold629.g15801.t1"/>
    </source>
</evidence>
<dbReference type="WBParaSite" id="Csp11.Scaffold629.g15801.t1">
    <property type="protein sequence ID" value="Csp11.Scaffold629.g15801.t1"/>
    <property type="gene ID" value="Csp11.Scaffold629.g15801"/>
</dbReference>
<dbReference type="PANTHER" id="PTHR37439:SF2">
    <property type="entry name" value="SECRETED PROTEIN"/>
    <property type="match status" value="1"/>
</dbReference>
<feature type="compositionally biased region" description="Basic and acidic residues" evidence="1">
    <location>
        <begin position="62"/>
        <end position="80"/>
    </location>
</feature>
<protein>
    <submittedName>
        <fullName evidence="4">Lipoprotein</fullName>
    </submittedName>
</protein>
<evidence type="ECO:0000256" key="2">
    <source>
        <dbReference type="SAM" id="SignalP"/>
    </source>
</evidence>
<evidence type="ECO:0000313" key="3">
    <source>
        <dbReference type="Proteomes" id="UP000095282"/>
    </source>
</evidence>
<reference evidence="4" key="1">
    <citation type="submission" date="2016-11" db="UniProtKB">
        <authorList>
            <consortium name="WormBaseParasite"/>
        </authorList>
    </citation>
    <scope>IDENTIFICATION</scope>
</reference>
<keyword evidence="3" id="KW-1185">Reference proteome</keyword>
<feature type="chain" id="PRO_5009308492" evidence="2">
    <location>
        <begin position="20"/>
        <end position="96"/>
    </location>
</feature>
<dbReference type="Proteomes" id="UP000095282">
    <property type="component" value="Unplaced"/>
</dbReference>
<feature type="signal peptide" evidence="2">
    <location>
        <begin position="1"/>
        <end position="19"/>
    </location>
</feature>
<keyword evidence="2" id="KW-0732">Signal</keyword>
<dbReference type="eggNOG" id="ENOG502TISU">
    <property type="taxonomic scope" value="Eukaryota"/>
</dbReference>
<name>A0A1I7U827_9PELO</name>
<dbReference type="AlphaFoldDB" id="A0A1I7U827"/>
<accession>A0A1I7U827</accession>
<feature type="compositionally biased region" description="Basic and acidic residues" evidence="1">
    <location>
        <begin position="24"/>
        <end position="34"/>
    </location>
</feature>
<evidence type="ECO:0000256" key="1">
    <source>
        <dbReference type="SAM" id="MobiDB-lite"/>
    </source>
</evidence>
<sequence>MLIELFLLSTVFISMLVGCKKKNEASKLKPRNLDKNPSGKSPAVATPVEKKPAADGAATTSGKKEEAPVEKEGMVERPADDNETINDAKSNWGAVP</sequence>
<organism evidence="3 4">
    <name type="scientific">Caenorhabditis tropicalis</name>
    <dbReference type="NCBI Taxonomy" id="1561998"/>
    <lineage>
        <taxon>Eukaryota</taxon>
        <taxon>Metazoa</taxon>
        <taxon>Ecdysozoa</taxon>
        <taxon>Nematoda</taxon>
        <taxon>Chromadorea</taxon>
        <taxon>Rhabditida</taxon>
        <taxon>Rhabditina</taxon>
        <taxon>Rhabditomorpha</taxon>
        <taxon>Rhabditoidea</taxon>
        <taxon>Rhabditidae</taxon>
        <taxon>Peloderinae</taxon>
        <taxon>Caenorhabditis</taxon>
    </lineage>
</organism>
<dbReference type="PANTHER" id="PTHR37439">
    <property type="entry name" value="PROTEIN CBG25991-RELATED"/>
    <property type="match status" value="1"/>
</dbReference>
<feature type="region of interest" description="Disordered" evidence="1">
    <location>
        <begin position="24"/>
        <end position="96"/>
    </location>
</feature>
<proteinExistence type="predicted"/>